<dbReference type="Gene3D" id="1.25.40.10">
    <property type="entry name" value="Tetratricopeptide repeat domain"/>
    <property type="match status" value="3"/>
</dbReference>
<dbReference type="Proteomes" id="UP001499988">
    <property type="component" value="Unassembled WGS sequence"/>
</dbReference>
<dbReference type="SUPFAM" id="SSF48452">
    <property type="entry name" value="TPR-like"/>
    <property type="match status" value="2"/>
</dbReference>
<dbReference type="SUPFAM" id="SSF52540">
    <property type="entry name" value="P-loop containing nucleoside triphosphate hydrolases"/>
    <property type="match status" value="1"/>
</dbReference>
<dbReference type="Pfam" id="PF13432">
    <property type="entry name" value="TPR_16"/>
    <property type="match status" value="1"/>
</dbReference>
<comment type="caution">
    <text evidence="2">The sequence shown here is derived from an EMBL/GenBank/DDBJ whole genome shotgun (WGS) entry which is preliminary data.</text>
</comment>
<dbReference type="PANTHER" id="PTHR12788">
    <property type="entry name" value="PROTEIN-TYROSINE SULFOTRANSFERASE 2"/>
    <property type="match status" value="1"/>
</dbReference>
<protein>
    <submittedName>
        <fullName evidence="2">Tetratricopeptide repeat-containing sulfotransferase family protein</fullName>
    </submittedName>
</protein>
<gene>
    <name evidence="2" type="ORF">GCM10023333_03060</name>
</gene>
<keyword evidence="3" id="KW-1185">Reference proteome</keyword>
<dbReference type="InterPro" id="IPR019734">
    <property type="entry name" value="TPR_rpt"/>
</dbReference>
<dbReference type="EMBL" id="BAABJZ010000004">
    <property type="protein sequence ID" value="GAA4873581.1"/>
    <property type="molecule type" value="Genomic_DNA"/>
</dbReference>
<dbReference type="RefSeq" id="WP_345332618.1">
    <property type="nucleotide sequence ID" value="NZ_BAABJZ010000004.1"/>
</dbReference>
<name>A0ABP9EBB7_9GAMM</name>
<keyword evidence="1" id="KW-0808">Transferase</keyword>
<evidence type="ECO:0000256" key="1">
    <source>
        <dbReference type="ARBA" id="ARBA00022679"/>
    </source>
</evidence>
<dbReference type="Pfam" id="PF13469">
    <property type="entry name" value="Sulfotransfer_3"/>
    <property type="match status" value="1"/>
</dbReference>
<evidence type="ECO:0000313" key="2">
    <source>
        <dbReference type="EMBL" id="GAA4873581.1"/>
    </source>
</evidence>
<reference evidence="3" key="1">
    <citation type="journal article" date="2019" name="Int. J. Syst. Evol. Microbiol.">
        <title>The Global Catalogue of Microorganisms (GCM) 10K type strain sequencing project: providing services to taxonomists for standard genome sequencing and annotation.</title>
        <authorList>
            <consortium name="The Broad Institute Genomics Platform"/>
            <consortium name="The Broad Institute Genome Sequencing Center for Infectious Disease"/>
            <person name="Wu L."/>
            <person name="Ma J."/>
        </authorList>
    </citation>
    <scope>NUCLEOTIDE SEQUENCE [LARGE SCALE GENOMIC DNA]</scope>
    <source>
        <strain evidence="3">JCM 18401</strain>
    </source>
</reference>
<organism evidence="2 3">
    <name type="scientific">Ferrimonas pelagia</name>
    <dbReference type="NCBI Taxonomy" id="1177826"/>
    <lineage>
        <taxon>Bacteria</taxon>
        <taxon>Pseudomonadati</taxon>
        <taxon>Pseudomonadota</taxon>
        <taxon>Gammaproteobacteria</taxon>
        <taxon>Alteromonadales</taxon>
        <taxon>Ferrimonadaceae</taxon>
        <taxon>Ferrimonas</taxon>
    </lineage>
</organism>
<accession>A0ABP9EBB7</accession>
<dbReference type="SMART" id="SM00028">
    <property type="entry name" value="TPR"/>
    <property type="match status" value="5"/>
</dbReference>
<dbReference type="InterPro" id="IPR026634">
    <property type="entry name" value="TPST-like"/>
</dbReference>
<dbReference type="InterPro" id="IPR011990">
    <property type="entry name" value="TPR-like_helical_dom_sf"/>
</dbReference>
<dbReference type="InterPro" id="IPR027417">
    <property type="entry name" value="P-loop_NTPase"/>
</dbReference>
<proteinExistence type="predicted"/>
<sequence length="659" mass="74312">MTPQDPALLAQRQLQAGRPDQALPHALKAQDASPDDPHSHYLCAVCYRYLKQWPQMTQHLEQLEALAPHYGRGYQEQGHGHRAQGQSEAALAAYLKAVHFNPALLASWQALAQLASELNNTTLAQRASAQAHHFAAMPPQLLSINSMLHEGKLLKAERLCRDFLRHHPHHIEAMRLLAQLGAKLHVLDDAEFLLESALELEPSNRQVHFDYVQVLHRRQKYAKALEMAASLRQSEPGNPSFDTAYANQLVAVGQLEPALALYDQVQQKLPDNANLSLVKGHALKTLGRQQEAIAAYQQSAQLQPGFGDPMWSLANLKTYRFSDAQIAQMKRDEADPARSLEDRFHLCFALGKALEDRADYADAFAYYDRGNRLKQSQNRYSAELMARDLTLQQTHVTPELLRRFAGAGELAADPIFIVGMPRAGSTLLEQIIASHSQVDGTLELPDIAAMAHRLNGRRRQGEAPSYPANLAQLEPETLQQMGQQFLQQTQIHRQGAPFFIDKMPNNFRHIGLIKLILPNAKIIDARRDPMACCFSNFKQLFAEGQEFSYGLDNMAQYYQGYVELMDHWDRVFPSQILRVQYEEVVADIETQVHRILDYLSLPFESACIDFHQTQRSVRTASSEQVRQPLYRSGLEQWRHFAPYLGQLSAAFAPQPSGAS</sequence>
<evidence type="ECO:0000313" key="3">
    <source>
        <dbReference type="Proteomes" id="UP001499988"/>
    </source>
</evidence>
<dbReference type="Gene3D" id="3.40.50.300">
    <property type="entry name" value="P-loop containing nucleotide triphosphate hydrolases"/>
    <property type="match status" value="1"/>
</dbReference>
<dbReference type="Pfam" id="PF14559">
    <property type="entry name" value="TPR_19"/>
    <property type="match status" value="1"/>
</dbReference>
<dbReference type="PANTHER" id="PTHR12788:SF10">
    <property type="entry name" value="PROTEIN-TYROSINE SULFOTRANSFERASE"/>
    <property type="match status" value="1"/>
</dbReference>